<evidence type="ECO:0000313" key="2">
    <source>
        <dbReference type="EMBL" id="KAK6971839.1"/>
    </source>
</evidence>
<proteinExistence type="predicted"/>
<dbReference type="EMBL" id="JAWWNJ010000203">
    <property type="protein sequence ID" value="KAK6971839.1"/>
    <property type="molecule type" value="Genomic_DNA"/>
</dbReference>
<feature type="compositionally biased region" description="Basic and acidic residues" evidence="1">
    <location>
        <begin position="410"/>
        <end position="426"/>
    </location>
</feature>
<feature type="region of interest" description="Disordered" evidence="1">
    <location>
        <begin position="195"/>
        <end position="218"/>
    </location>
</feature>
<organism evidence="2 3">
    <name type="scientific">Favolaschia claudopus</name>
    <dbReference type="NCBI Taxonomy" id="2862362"/>
    <lineage>
        <taxon>Eukaryota</taxon>
        <taxon>Fungi</taxon>
        <taxon>Dikarya</taxon>
        <taxon>Basidiomycota</taxon>
        <taxon>Agaricomycotina</taxon>
        <taxon>Agaricomycetes</taxon>
        <taxon>Agaricomycetidae</taxon>
        <taxon>Agaricales</taxon>
        <taxon>Marasmiineae</taxon>
        <taxon>Mycenaceae</taxon>
        <taxon>Favolaschia</taxon>
    </lineage>
</organism>
<sequence length="461" mass="51058">MESVPGMQCARWQAEGHDLRNPLQGIKHCVGVRRCDYEKNEVEATVSVTRPDGSQTLRVADRSHCPQRTHVHRKGRLVRCAQTERMKRYGGDTTSLAFNNALGGVCGNPERSPSAQIGGHDLLNRLQAMGHCVDVRQCDDKEDGIMWTTGYLRLDPIVHKNVCSKQYQHAPSATTLGDPSHLRRSYLRRAGRIASIRPRERRKGEEQKIDKPRDQNVDLSTLVSKDEDGMGCARRASQARAHRRQRVIWATEQGDEEREEDEVRASPVTSAAPAGMHWACNVDAPKGLREMNSTDGCRGALNLETKILTATVPQAKSGKLKQLRANISSSSAAGIQDDGDDAHGDRVAREIDELAGPMSKQGGIRCASPMSRQAGIHDDDDAHGDRVARERGTPLEPGVERRRSRAVALGDRRKQEEKKKDGESQKKRPTSAAFFESTTTNIMVFKNAASEGPESRKEQKK</sequence>
<evidence type="ECO:0000256" key="1">
    <source>
        <dbReference type="SAM" id="MobiDB-lite"/>
    </source>
</evidence>
<evidence type="ECO:0000313" key="3">
    <source>
        <dbReference type="Proteomes" id="UP001362999"/>
    </source>
</evidence>
<gene>
    <name evidence="2" type="ORF">R3P38DRAFT_3379488</name>
</gene>
<feature type="region of interest" description="Disordered" evidence="1">
    <location>
        <begin position="354"/>
        <end position="461"/>
    </location>
</feature>
<name>A0AAV9Z5R6_9AGAR</name>
<dbReference type="Proteomes" id="UP001362999">
    <property type="component" value="Unassembled WGS sequence"/>
</dbReference>
<keyword evidence="3" id="KW-1185">Reference proteome</keyword>
<reference evidence="2 3" key="1">
    <citation type="journal article" date="2024" name="J Genomics">
        <title>Draft genome sequencing and assembly of Favolaschia claudopus CIRM-BRFM 2984 isolated from oak limbs.</title>
        <authorList>
            <person name="Navarro D."/>
            <person name="Drula E."/>
            <person name="Chaduli D."/>
            <person name="Cazenave R."/>
            <person name="Ahrendt S."/>
            <person name="Wang J."/>
            <person name="Lipzen A."/>
            <person name="Daum C."/>
            <person name="Barry K."/>
            <person name="Grigoriev I.V."/>
            <person name="Favel A."/>
            <person name="Rosso M.N."/>
            <person name="Martin F."/>
        </authorList>
    </citation>
    <scope>NUCLEOTIDE SEQUENCE [LARGE SCALE GENOMIC DNA]</scope>
    <source>
        <strain evidence="2 3">CIRM-BRFM 2984</strain>
    </source>
</reference>
<dbReference type="AlphaFoldDB" id="A0AAV9Z5R6"/>
<comment type="caution">
    <text evidence="2">The sequence shown here is derived from an EMBL/GenBank/DDBJ whole genome shotgun (WGS) entry which is preliminary data.</text>
</comment>
<protein>
    <submittedName>
        <fullName evidence="2">Uncharacterized protein</fullName>
    </submittedName>
</protein>
<accession>A0AAV9Z5R6</accession>
<feature type="compositionally biased region" description="Basic and acidic residues" evidence="1">
    <location>
        <begin position="383"/>
        <end position="401"/>
    </location>
</feature>
<feature type="compositionally biased region" description="Basic and acidic residues" evidence="1">
    <location>
        <begin position="202"/>
        <end position="216"/>
    </location>
</feature>